<sequence>MSTTIFAYCYASGQIEFGPRVPQGALAIAKGREDALRDLMCGTSRHAYDGETLLVPGVPEAPNQMAAVEKLIAFCDWLAERNTEGVEICGARKKRSPAAHVTTGTGAAMPIYGEG</sequence>
<dbReference type="STRING" id="342108.amb0455"/>
<evidence type="ECO:0000313" key="1">
    <source>
        <dbReference type="EMBL" id="BAE49259.1"/>
    </source>
</evidence>
<gene>
    <name evidence="1" type="ordered locus">amb0455</name>
</gene>
<evidence type="ECO:0008006" key="3">
    <source>
        <dbReference type="Google" id="ProtNLM"/>
    </source>
</evidence>
<dbReference type="Proteomes" id="UP000007058">
    <property type="component" value="Chromosome"/>
</dbReference>
<dbReference type="EMBL" id="AP007255">
    <property type="protein sequence ID" value="BAE49259.1"/>
    <property type="molecule type" value="Genomic_DNA"/>
</dbReference>
<evidence type="ECO:0000313" key="2">
    <source>
        <dbReference type="Proteomes" id="UP000007058"/>
    </source>
</evidence>
<reference evidence="1 2" key="1">
    <citation type="journal article" date="2005" name="DNA Res.">
        <title>Complete genome sequence of the facultative anaerobic magnetotactic bacterium Magnetospirillum sp. strain AMB-1.</title>
        <authorList>
            <person name="Matsunaga T."/>
            <person name="Okamura Y."/>
            <person name="Fukuda Y."/>
            <person name="Wahyudi A.T."/>
            <person name="Murase Y."/>
            <person name="Takeyama H."/>
        </authorList>
    </citation>
    <scope>NUCLEOTIDE SEQUENCE [LARGE SCALE GENOMIC DNA]</scope>
    <source>
        <strain evidence="2">ATCC 700264 / AMB-1</strain>
    </source>
</reference>
<dbReference type="KEGG" id="mag:amb0455"/>
<accession>Q2WA66</accession>
<dbReference type="RefSeq" id="WP_011382899.1">
    <property type="nucleotide sequence ID" value="NC_007626.1"/>
</dbReference>
<dbReference type="OrthoDB" id="6431873at2"/>
<name>Q2WA66_PARM1</name>
<dbReference type="HOGENOM" id="CLU_169610_0_0_5"/>
<protein>
    <recommendedName>
        <fullName evidence="3">Host nuclease inhibitor protein</fullName>
    </recommendedName>
</protein>
<proteinExistence type="predicted"/>
<dbReference type="AlphaFoldDB" id="Q2WA66"/>
<organism evidence="1 2">
    <name type="scientific">Paramagnetospirillum magneticum (strain ATCC 700264 / AMB-1)</name>
    <name type="common">Magnetospirillum magneticum</name>
    <dbReference type="NCBI Taxonomy" id="342108"/>
    <lineage>
        <taxon>Bacteria</taxon>
        <taxon>Pseudomonadati</taxon>
        <taxon>Pseudomonadota</taxon>
        <taxon>Alphaproteobacteria</taxon>
        <taxon>Rhodospirillales</taxon>
        <taxon>Magnetospirillaceae</taxon>
        <taxon>Paramagnetospirillum</taxon>
    </lineage>
</organism>
<keyword evidence="2" id="KW-1185">Reference proteome</keyword>